<evidence type="ECO:0000313" key="3">
    <source>
        <dbReference type="Proteomes" id="UP001497516"/>
    </source>
</evidence>
<feature type="region of interest" description="Disordered" evidence="1">
    <location>
        <begin position="1"/>
        <end position="24"/>
    </location>
</feature>
<keyword evidence="3" id="KW-1185">Reference proteome</keyword>
<sequence length="77" mass="8877">MVLAISGHDQSPAIGSQDDEESITSQHCRNHHLLHALRLLRLRSLRRPIPRNCHMWQMTWRQQGDNKAAAHVACMED</sequence>
<gene>
    <name evidence="2" type="ORF">LTRI10_LOCUS27811</name>
</gene>
<organism evidence="2 3">
    <name type="scientific">Linum trigynum</name>
    <dbReference type="NCBI Taxonomy" id="586398"/>
    <lineage>
        <taxon>Eukaryota</taxon>
        <taxon>Viridiplantae</taxon>
        <taxon>Streptophyta</taxon>
        <taxon>Embryophyta</taxon>
        <taxon>Tracheophyta</taxon>
        <taxon>Spermatophyta</taxon>
        <taxon>Magnoliopsida</taxon>
        <taxon>eudicotyledons</taxon>
        <taxon>Gunneridae</taxon>
        <taxon>Pentapetalae</taxon>
        <taxon>rosids</taxon>
        <taxon>fabids</taxon>
        <taxon>Malpighiales</taxon>
        <taxon>Linaceae</taxon>
        <taxon>Linum</taxon>
    </lineage>
</organism>
<reference evidence="2 3" key="1">
    <citation type="submission" date="2024-04" db="EMBL/GenBank/DDBJ databases">
        <authorList>
            <person name="Fracassetti M."/>
        </authorList>
    </citation>
    <scope>NUCLEOTIDE SEQUENCE [LARGE SCALE GENOMIC DNA]</scope>
</reference>
<evidence type="ECO:0000256" key="1">
    <source>
        <dbReference type="SAM" id="MobiDB-lite"/>
    </source>
</evidence>
<proteinExistence type="predicted"/>
<name>A0AAV2ELE1_9ROSI</name>
<protein>
    <submittedName>
        <fullName evidence="2">Uncharacterized protein</fullName>
    </submittedName>
</protein>
<evidence type="ECO:0000313" key="2">
    <source>
        <dbReference type="EMBL" id="CAL1386790.1"/>
    </source>
</evidence>
<dbReference type="AlphaFoldDB" id="A0AAV2ELE1"/>
<dbReference type="EMBL" id="OZ034818">
    <property type="protein sequence ID" value="CAL1386790.1"/>
    <property type="molecule type" value="Genomic_DNA"/>
</dbReference>
<dbReference type="Proteomes" id="UP001497516">
    <property type="component" value="Chromosome 5"/>
</dbReference>
<accession>A0AAV2ELE1</accession>